<evidence type="ECO:0000256" key="1">
    <source>
        <dbReference type="SAM" id="Phobius"/>
    </source>
</evidence>
<keyword evidence="3" id="KW-1185">Reference proteome</keyword>
<accession>A0A6F8YG25</accession>
<gene>
    <name evidence="2" type="ORF">Psuf_024070</name>
</gene>
<keyword evidence="1" id="KW-0472">Membrane</keyword>
<dbReference type="EMBL" id="AP022871">
    <property type="protein sequence ID" value="BCB85094.1"/>
    <property type="molecule type" value="Genomic_DNA"/>
</dbReference>
<feature type="transmembrane region" description="Helical" evidence="1">
    <location>
        <begin position="52"/>
        <end position="73"/>
    </location>
</feature>
<dbReference type="Proteomes" id="UP000503011">
    <property type="component" value="Chromosome"/>
</dbReference>
<reference evidence="2 3" key="2">
    <citation type="submission" date="2020-03" db="EMBL/GenBank/DDBJ databases">
        <authorList>
            <person name="Ichikawa N."/>
            <person name="Kimura A."/>
            <person name="Kitahashi Y."/>
            <person name="Uohara A."/>
        </authorList>
    </citation>
    <scope>NUCLEOTIDE SEQUENCE [LARGE SCALE GENOMIC DNA]</scope>
    <source>
        <strain evidence="2 3">NBRC 105367</strain>
    </source>
</reference>
<dbReference type="AlphaFoldDB" id="A0A6F8YG25"/>
<evidence type="ECO:0000313" key="3">
    <source>
        <dbReference type="Proteomes" id="UP000503011"/>
    </source>
</evidence>
<proteinExistence type="predicted"/>
<keyword evidence="1" id="KW-0812">Transmembrane</keyword>
<dbReference type="KEGG" id="psuu:Psuf_024070"/>
<organism evidence="2 3">
    <name type="scientific">Phytohabitans suffuscus</name>
    <dbReference type="NCBI Taxonomy" id="624315"/>
    <lineage>
        <taxon>Bacteria</taxon>
        <taxon>Bacillati</taxon>
        <taxon>Actinomycetota</taxon>
        <taxon>Actinomycetes</taxon>
        <taxon>Micromonosporales</taxon>
        <taxon>Micromonosporaceae</taxon>
    </lineage>
</organism>
<protein>
    <submittedName>
        <fullName evidence="2">Uncharacterized protein</fullName>
    </submittedName>
</protein>
<keyword evidence="1" id="KW-1133">Transmembrane helix</keyword>
<evidence type="ECO:0000313" key="2">
    <source>
        <dbReference type="EMBL" id="BCB85094.1"/>
    </source>
</evidence>
<feature type="transmembrane region" description="Helical" evidence="1">
    <location>
        <begin position="25"/>
        <end position="46"/>
    </location>
</feature>
<name>A0A6F8YG25_9ACTN</name>
<feature type="transmembrane region" description="Helical" evidence="1">
    <location>
        <begin position="127"/>
        <end position="149"/>
    </location>
</feature>
<sequence>MVSGPDTLEDEVSRWEVVARRVSDAVVLLLLATALAISAIDLSVGLDRLPWLAPRVPVITLLALGLFFGSNILERKSVLERTHRAVVAAAHRSDRKFAELERQIAANSRFPAEVESMVRSTRREIPLLPLLSPARSLILIAGTTLIHFAQHYRTFLIEKSLECPVRILLLDGGTNLRQIHLALGRHFGEEDSFHRELRRSQSAMVELAREARAQGGRFDVRAYDTTPTVNVIIVDPGSGEGRIQVEILPYRASANLRPGLLLRPGSGSGDDDLFAFFARQYEELWSVSRDVTGQ</sequence>
<reference evidence="2 3" key="1">
    <citation type="submission" date="2020-03" db="EMBL/GenBank/DDBJ databases">
        <title>Whole genome shotgun sequence of Phytohabitans suffuscus NBRC 105367.</title>
        <authorList>
            <person name="Komaki H."/>
            <person name="Tamura T."/>
        </authorList>
    </citation>
    <scope>NUCLEOTIDE SEQUENCE [LARGE SCALE GENOMIC DNA]</scope>
    <source>
        <strain evidence="2 3">NBRC 105367</strain>
    </source>
</reference>